<keyword evidence="1" id="KW-0963">Cytoplasm</keyword>
<dbReference type="InterPro" id="IPR036976">
    <property type="entry name" value="RimM_N_sf"/>
</dbReference>
<evidence type="ECO:0000259" key="6">
    <source>
        <dbReference type="Pfam" id="PF05239"/>
    </source>
</evidence>
<dbReference type="InterPro" id="IPR011961">
    <property type="entry name" value="RimM"/>
</dbReference>
<dbReference type="Gene3D" id="2.40.30.60">
    <property type="entry name" value="RimM"/>
    <property type="match status" value="1"/>
</dbReference>
<evidence type="ECO:0000313" key="7">
    <source>
        <dbReference type="EMBL" id="SFM45226.1"/>
    </source>
</evidence>
<dbReference type="NCBIfam" id="TIGR02273">
    <property type="entry name" value="16S_RimM"/>
    <property type="match status" value="1"/>
</dbReference>
<name>A0A1I4QZT5_9BACT</name>
<proteinExistence type="predicted"/>
<accession>A0A1I4QZT5</accession>
<keyword evidence="4" id="KW-0143">Chaperone</keyword>
<sequence>MVPVGKIIRAHGVRGGVKVYPYGESFEAREEGESLFILTDEGYRPLTLRRIQRQHRCWILTFVEITDRNRAESLIGAELFVPERELPETGEGEYYYYQLIGLDVVSQEGDYLGTLTGIIETGANDV</sequence>
<evidence type="ECO:0000256" key="3">
    <source>
        <dbReference type="ARBA" id="ARBA00022552"/>
    </source>
</evidence>
<dbReference type="Gene3D" id="2.30.30.240">
    <property type="entry name" value="PRC-barrel domain"/>
    <property type="match status" value="1"/>
</dbReference>
<evidence type="ECO:0000256" key="1">
    <source>
        <dbReference type="ARBA" id="ARBA00022490"/>
    </source>
</evidence>
<evidence type="ECO:0000256" key="2">
    <source>
        <dbReference type="ARBA" id="ARBA00022517"/>
    </source>
</evidence>
<protein>
    <submittedName>
        <fullName evidence="7">16S rRNA processing protein RimM</fullName>
    </submittedName>
</protein>
<dbReference type="PANTHER" id="PTHR33692:SF1">
    <property type="entry name" value="RIBOSOME MATURATION FACTOR RIMM"/>
    <property type="match status" value="1"/>
</dbReference>
<dbReference type="InterPro" id="IPR027275">
    <property type="entry name" value="PRC-brl_dom"/>
</dbReference>
<feature type="domain" description="RimM N-terminal" evidence="5">
    <location>
        <begin position="4"/>
        <end position="84"/>
    </location>
</feature>
<dbReference type="GO" id="GO:0005840">
    <property type="term" value="C:ribosome"/>
    <property type="evidence" value="ECO:0007669"/>
    <property type="project" value="InterPro"/>
</dbReference>
<dbReference type="SUPFAM" id="SSF50447">
    <property type="entry name" value="Translation proteins"/>
    <property type="match status" value="1"/>
</dbReference>
<dbReference type="Proteomes" id="UP000199611">
    <property type="component" value="Unassembled WGS sequence"/>
</dbReference>
<evidence type="ECO:0000256" key="4">
    <source>
        <dbReference type="ARBA" id="ARBA00023186"/>
    </source>
</evidence>
<keyword evidence="3" id="KW-0698">rRNA processing</keyword>
<dbReference type="Pfam" id="PF05239">
    <property type="entry name" value="PRC"/>
    <property type="match status" value="1"/>
</dbReference>
<evidence type="ECO:0000259" key="5">
    <source>
        <dbReference type="Pfam" id="PF01782"/>
    </source>
</evidence>
<dbReference type="AlphaFoldDB" id="A0A1I4QZT5"/>
<feature type="domain" description="PRC-barrel" evidence="6">
    <location>
        <begin position="91"/>
        <end position="126"/>
    </location>
</feature>
<dbReference type="InterPro" id="IPR011033">
    <property type="entry name" value="PRC_barrel-like_sf"/>
</dbReference>
<organism evidence="7 8">
    <name type="scientific">Thermodesulforhabdus norvegica</name>
    <dbReference type="NCBI Taxonomy" id="39841"/>
    <lineage>
        <taxon>Bacteria</taxon>
        <taxon>Pseudomonadati</taxon>
        <taxon>Thermodesulfobacteriota</taxon>
        <taxon>Syntrophobacteria</taxon>
        <taxon>Syntrophobacterales</taxon>
        <taxon>Thermodesulforhabdaceae</taxon>
        <taxon>Thermodesulforhabdus</taxon>
    </lineage>
</organism>
<keyword evidence="2" id="KW-0690">Ribosome biogenesis</keyword>
<evidence type="ECO:0000313" key="8">
    <source>
        <dbReference type="Proteomes" id="UP000199611"/>
    </source>
</evidence>
<dbReference type="PANTHER" id="PTHR33692">
    <property type="entry name" value="RIBOSOME MATURATION FACTOR RIMM"/>
    <property type="match status" value="1"/>
</dbReference>
<dbReference type="GO" id="GO:0006364">
    <property type="term" value="P:rRNA processing"/>
    <property type="evidence" value="ECO:0007669"/>
    <property type="project" value="UniProtKB-KW"/>
</dbReference>
<dbReference type="STRING" id="39841.SAMN05660836_00303"/>
<dbReference type="SUPFAM" id="SSF50346">
    <property type="entry name" value="PRC-barrel domain"/>
    <property type="match status" value="1"/>
</dbReference>
<keyword evidence="8" id="KW-1185">Reference proteome</keyword>
<gene>
    <name evidence="7" type="ORF">SAMN05660836_00303</name>
</gene>
<dbReference type="Pfam" id="PF01782">
    <property type="entry name" value="RimM"/>
    <property type="match status" value="1"/>
</dbReference>
<dbReference type="GO" id="GO:0043022">
    <property type="term" value="F:ribosome binding"/>
    <property type="evidence" value="ECO:0007669"/>
    <property type="project" value="InterPro"/>
</dbReference>
<dbReference type="InterPro" id="IPR002676">
    <property type="entry name" value="RimM_N"/>
</dbReference>
<dbReference type="InterPro" id="IPR009000">
    <property type="entry name" value="Transl_B-barrel_sf"/>
</dbReference>
<dbReference type="EMBL" id="FOUU01000001">
    <property type="protein sequence ID" value="SFM45226.1"/>
    <property type="molecule type" value="Genomic_DNA"/>
</dbReference>
<reference evidence="7 8" key="1">
    <citation type="submission" date="2016-10" db="EMBL/GenBank/DDBJ databases">
        <authorList>
            <person name="de Groot N.N."/>
        </authorList>
    </citation>
    <scope>NUCLEOTIDE SEQUENCE [LARGE SCALE GENOMIC DNA]</scope>
    <source>
        <strain evidence="7 8">DSM 9990</strain>
    </source>
</reference>